<dbReference type="InterPro" id="IPR036188">
    <property type="entry name" value="FAD/NAD-bd_sf"/>
</dbReference>
<comment type="cofactor">
    <cofactor evidence="1">
        <name>FAD</name>
        <dbReference type="ChEBI" id="CHEBI:57692"/>
    </cofactor>
</comment>
<evidence type="ECO:0000256" key="6">
    <source>
        <dbReference type="ARBA" id="ARBA00022857"/>
    </source>
</evidence>
<dbReference type="PANTHER" id="PTHR42802:SF1">
    <property type="entry name" value="L-ORNITHINE N(5)-MONOOXYGENASE"/>
    <property type="match status" value="1"/>
</dbReference>
<keyword evidence="5" id="KW-0274">FAD</keyword>
<evidence type="ECO:0000256" key="5">
    <source>
        <dbReference type="ARBA" id="ARBA00022827"/>
    </source>
</evidence>
<evidence type="ECO:0000313" key="9">
    <source>
        <dbReference type="Proteomes" id="UP000198984"/>
    </source>
</evidence>
<dbReference type="SUPFAM" id="SSF51905">
    <property type="entry name" value="FAD/NAD(P)-binding domain"/>
    <property type="match status" value="1"/>
</dbReference>
<dbReference type="GO" id="GO:0016491">
    <property type="term" value="F:oxidoreductase activity"/>
    <property type="evidence" value="ECO:0007669"/>
    <property type="project" value="UniProtKB-KW"/>
</dbReference>
<name>A0A1H8HKE3_9BACT</name>
<keyword evidence="9" id="KW-1185">Reference proteome</keyword>
<keyword evidence="7" id="KW-0560">Oxidoreductase</keyword>
<proteinExistence type="inferred from homology"/>
<comment type="pathway">
    <text evidence="2">Siderophore biosynthesis.</text>
</comment>
<dbReference type="InterPro" id="IPR025700">
    <property type="entry name" value="Lys/Orn_oxygenase"/>
</dbReference>
<sequence length="444" mass="50789">MNKQQVYHLIGIGIGPFNLGLAALLHPVKSVHAVFFDQGDVFDWHPGLMLDNATLQTPFMGTDLVTMADPTSHFSWLNFLKQTNRLYPFFIRESFYMLRKEYNQYCKWVIEQLPSCRFSHKVVSVAYNNELYEVSVQNTKTGQLTTYYAERLVLGTGTQPYVPAFVNRAVLPNVIHTSEYLSNKANILKQGALTIIGSGQSAAEIFHDLLPETRNGFQLDWITRAERFYPMEYSKLTLELTSPEYVDYFYNMPPEKRRKILSTQNPLFKGINYALINEIFDTLYEMSVGGQTLNVQLKTCSELNSITAGAGQHAYALQFTQVQQQQPFTHHTNAVVLATGYKYNEPAFIQGIHERIRRMPDKLPDVHRNYTIDINNSEIFVQNVELHTHGFVTPDLGMGAYRNSRIINTIAGKEIYKVEERIAYQEFGVAAAKAPVEQLVQEHF</sequence>
<dbReference type="AlphaFoldDB" id="A0A1H8HKE3"/>
<evidence type="ECO:0000313" key="8">
    <source>
        <dbReference type="EMBL" id="SEN56586.1"/>
    </source>
</evidence>
<dbReference type="STRING" id="573321.SAMN04488505_11188"/>
<dbReference type="RefSeq" id="WP_089920154.1">
    <property type="nucleotide sequence ID" value="NZ_FOBB01000011.1"/>
</dbReference>
<dbReference type="Gene3D" id="3.50.50.60">
    <property type="entry name" value="FAD/NAD(P)-binding domain"/>
    <property type="match status" value="1"/>
</dbReference>
<organism evidence="8 9">
    <name type="scientific">Chitinophaga rupis</name>
    <dbReference type="NCBI Taxonomy" id="573321"/>
    <lineage>
        <taxon>Bacteria</taxon>
        <taxon>Pseudomonadati</taxon>
        <taxon>Bacteroidota</taxon>
        <taxon>Chitinophagia</taxon>
        <taxon>Chitinophagales</taxon>
        <taxon>Chitinophagaceae</taxon>
        <taxon>Chitinophaga</taxon>
    </lineage>
</organism>
<dbReference type="EMBL" id="FOBB01000011">
    <property type="protein sequence ID" value="SEN56586.1"/>
    <property type="molecule type" value="Genomic_DNA"/>
</dbReference>
<gene>
    <name evidence="8" type="ORF">SAMN04488505_11188</name>
</gene>
<evidence type="ECO:0000256" key="1">
    <source>
        <dbReference type="ARBA" id="ARBA00001974"/>
    </source>
</evidence>
<evidence type="ECO:0000256" key="3">
    <source>
        <dbReference type="ARBA" id="ARBA00007588"/>
    </source>
</evidence>
<evidence type="ECO:0000256" key="4">
    <source>
        <dbReference type="ARBA" id="ARBA00022630"/>
    </source>
</evidence>
<dbReference type="OrthoDB" id="7527071at2"/>
<reference evidence="8 9" key="1">
    <citation type="submission" date="2016-10" db="EMBL/GenBank/DDBJ databases">
        <authorList>
            <person name="de Groot N.N."/>
        </authorList>
    </citation>
    <scope>NUCLEOTIDE SEQUENCE [LARGE SCALE GENOMIC DNA]</scope>
    <source>
        <strain evidence="8 9">DSM 21039</strain>
    </source>
</reference>
<evidence type="ECO:0000256" key="2">
    <source>
        <dbReference type="ARBA" id="ARBA00004924"/>
    </source>
</evidence>
<accession>A0A1H8HKE3</accession>
<dbReference type="Proteomes" id="UP000198984">
    <property type="component" value="Unassembled WGS sequence"/>
</dbReference>
<evidence type="ECO:0000256" key="7">
    <source>
        <dbReference type="ARBA" id="ARBA00023002"/>
    </source>
</evidence>
<protein>
    <submittedName>
        <fullName evidence="8">Lysine N6-hydroxylase</fullName>
    </submittedName>
</protein>
<comment type="similarity">
    <text evidence="3">Belongs to the lysine N(6)-hydroxylase/L-ornithine N(5)-oxygenase family.</text>
</comment>
<dbReference type="Pfam" id="PF13434">
    <property type="entry name" value="Lys_Orn_oxgnase"/>
    <property type="match status" value="1"/>
</dbReference>
<dbReference type="PANTHER" id="PTHR42802">
    <property type="entry name" value="MONOOXYGENASE"/>
    <property type="match status" value="1"/>
</dbReference>
<keyword evidence="6" id="KW-0521">NADP</keyword>
<keyword evidence="4" id="KW-0285">Flavoprotein</keyword>